<gene>
    <name evidence="1" type="ORF">C5Y98_13750</name>
</gene>
<accession>A0A2S8FTB1</accession>
<comment type="caution">
    <text evidence="1">The sequence shown here is derived from an EMBL/GenBank/DDBJ whole genome shotgun (WGS) entry which is preliminary data.</text>
</comment>
<evidence type="ECO:0000313" key="1">
    <source>
        <dbReference type="EMBL" id="PQO35422.1"/>
    </source>
</evidence>
<dbReference type="AlphaFoldDB" id="A0A2S8FTB1"/>
<dbReference type="Proteomes" id="UP000239388">
    <property type="component" value="Unassembled WGS sequence"/>
</dbReference>
<sequence>MGLALEVGILADLKTADEEGYDHIREQLSLVNQLLAANQLPAHNEPEEIPVFSCGMFGYSGLHYLRRIAAHLLVNDAVPEPCVDQPTEDPAMFDCYDEIATMQDARSDEWKRFDHLLCHSDAEGYYLPQEFDEVLFDLDDLGVAGFQVGSSVKLLQECTTLAAALGMPTDLDPEDPIFYEAATNQGTGAGWQRYGMECYSCIRLISAARHSIEHGAAIVFS</sequence>
<protein>
    <submittedName>
        <fullName evidence="1">Uncharacterized protein</fullName>
    </submittedName>
</protein>
<name>A0A2S8FTB1_9BACT</name>
<dbReference type="EMBL" id="PUIB01000015">
    <property type="protein sequence ID" value="PQO35422.1"/>
    <property type="molecule type" value="Genomic_DNA"/>
</dbReference>
<dbReference type="RefSeq" id="WP_105354838.1">
    <property type="nucleotide sequence ID" value="NZ_PUIB01000015.1"/>
</dbReference>
<organism evidence="1 2">
    <name type="scientific">Blastopirellula marina</name>
    <dbReference type="NCBI Taxonomy" id="124"/>
    <lineage>
        <taxon>Bacteria</taxon>
        <taxon>Pseudomonadati</taxon>
        <taxon>Planctomycetota</taxon>
        <taxon>Planctomycetia</taxon>
        <taxon>Pirellulales</taxon>
        <taxon>Pirellulaceae</taxon>
        <taxon>Blastopirellula</taxon>
    </lineage>
</organism>
<reference evidence="1 2" key="1">
    <citation type="submission" date="2018-02" db="EMBL/GenBank/DDBJ databases">
        <title>Comparative genomes isolates from brazilian mangrove.</title>
        <authorList>
            <person name="Araujo J.E."/>
            <person name="Taketani R.G."/>
            <person name="Silva M.C.P."/>
            <person name="Loureco M.V."/>
            <person name="Andreote F.D."/>
        </authorList>
    </citation>
    <scope>NUCLEOTIDE SEQUENCE [LARGE SCALE GENOMIC DNA]</scope>
    <source>
        <strain evidence="1 2">NAP PRIS-MGV</strain>
    </source>
</reference>
<dbReference type="OrthoDB" id="583504at2"/>
<proteinExistence type="predicted"/>
<evidence type="ECO:0000313" key="2">
    <source>
        <dbReference type="Proteomes" id="UP000239388"/>
    </source>
</evidence>